<name>A0A967E3J0_9FLAO</name>
<feature type="non-terminal residue" evidence="1">
    <location>
        <position position="103"/>
    </location>
</feature>
<proteinExistence type="predicted"/>
<sequence length="103" mass="11480">PDLLEECDTSEENNGFAEFDLEAEIEGITGGNPNYEIEFFTTQAEAEDLSIENGLLSPYTNENPLSQSLFVRATDINNNCVAFTELDLQVNLRPFIEDSENIA</sequence>
<protein>
    <submittedName>
        <fullName evidence="1">Uncharacterized protein</fullName>
    </submittedName>
</protein>
<feature type="non-terminal residue" evidence="1">
    <location>
        <position position="1"/>
    </location>
</feature>
<keyword evidence="2" id="KW-1185">Reference proteome</keyword>
<dbReference type="AlphaFoldDB" id="A0A967E3J0"/>
<gene>
    <name evidence="1" type="ORF">G7034_10890</name>
</gene>
<comment type="caution">
    <text evidence="1">The sequence shown here is derived from an EMBL/GenBank/DDBJ whole genome shotgun (WGS) entry which is preliminary data.</text>
</comment>
<evidence type="ECO:0000313" key="1">
    <source>
        <dbReference type="EMBL" id="NGZ90754.1"/>
    </source>
</evidence>
<evidence type="ECO:0000313" key="2">
    <source>
        <dbReference type="Proteomes" id="UP000643701"/>
    </source>
</evidence>
<reference evidence="1" key="1">
    <citation type="submission" date="2020-03" db="EMBL/GenBank/DDBJ databases">
        <title>Psychroflexus Maritimus sp. nov., isolate from marine sediment.</title>
        <authorList>
            <person name="Zhong Y.-L."/>
        </authorList>
    </citation>
    <scope>NUCLEOTIDE SEQUENCE</scope>
    <source>
        <strain evidence="1">C1</strain>
    </source>
</reference>
<dbReference type="RefSeq" id="WP_166400987.1">
    <property type="nucleotide sequence ID" value="NZ_JAANAS010000104.1"/>
</dbReference>
<dbReference type="Proteomes" id="UP000643701">
    <property type="component" value="Unassembled WGS sequence"/>
</dbReference>
<dbReference type="EMBL" id="JAANAS010000104">
    <property type="protein sequence ID" value="NGZ90754.1"/>
    <property type="molecule type" value="Genomic_DNA"/>
</dbReference>
<accession>A0A967E3J0</accession>
<organism evidence="1 2">
    <name type="scientific">Psychroflexus maritimus</name>
    <dbReference type="NCBI Taxonomy" id="2714865"/>
    <lineage>
        <taxon>Bacteria</taxon>
        <taxon>Pseudomonadati</taxon>
        <taxon>Bacteroidota</taxon>
        <taxon>Flavobacteriia</taxon>
        <taxon>Flavobacteriales</taxon>
        <taxon>Flavobacteriaceae</taxon>
        <taxon>Psychroflexus</taxon>
    </lineage>
</organism>